<evidence type="ECO:0000313" key="2">
    <source>
        <dbReference type="Proteomes" id="UP000027180"/>
    </source>
</evidence>
<accession>A0A060I017</accession>
<dbReference type="KEGG" id="rei:IE4771_CH03468"/>
<dbReference type="Proteomes" id="UP000027180">
    <property type="component" value="Chromosome"/>
</dbReference>
<name>A0A060I017_RHIET</name>
<dbReference type="EMBL" id="CP006986">
    <property type="protein sequence ID" value="AIC28548.1"/>
    <property type="molecule type" value="Genomic_DNA"/>
</dbReference>
<gene>
    <name evidence="1" type="ORF">IE4771_CH03468</name>
</gene>
<organism evidence="1 2">
    <name type="scientific">Rhizobium etli bv. mimosae str. IE4771</name>
    <dbReference type="NCBI Taxonomy" id="1432050"/>
    <lineage>
        <taxon>Bacteria</taxon>
        <taxon>Pseudomonadati</taxon>
        <taxon>Pseudomonadota</taxon>
        <taxon>Alphaproteobacteria</taxon>
        <taxon>Hyphomicrobiales</taxon>
        <taxon>Rhizobiaceae</taxon>
        <taxon>Rhizobium/Agrobacterium group</taxon>
        <taxon>Rhizobium</taxon>
    </lineage>
</organism>
<protein>
    <submittedName>
        <fullName evidence="1">Uncharacterized protein</fullName>
    </submittedName>
</protein>
<dbReference type="AlphaFoldDB" id="A0A060I017"/>
<dbReference type="HOGENOM" id="CLU_2919550_0_0_5"/>
<sequence>MVFLALLVFALDGLGPPGAVEIDGRRRANVGSVRSVITNYNPLIYWVIKAWFGFTIAIVDG</sequence>
<proteinExistence type="predicted"/>
<reference evidence="1 2" key="1">
    <citation type="submission" date="2013-12" db="EMBL/GenBank/DDBJ databases">
        <title>Complete genome sequence of Rhizobium etli bv. mimosae IE4771.</title>
        <authorList>
            <person name="Bustos P."/>
            <person name="Santamaria R.I."/>
            <person name="Lozano L."/>
            <person name="Ormeno-Orrillo E."/>
            <person name="Rogel M.A."/>
            <person name="Romero D."/>
            <person name="Cevallos M.A."/>
            <person name="Martinez-Romero E."/>
            <person name="Gonzalez V."/>
        </authorList>
    </citation>
    <scope>NUCLEOTIDE SEQUENCE [LARGE SCALE GENOMIC DNA]</scope>
    <source>
        <strain evidence="1 2">IE4771</strain>
    </source>
</reference>
<evidence type="ECO:0000313" key="1">
    <source>
        <dbReference type="EMBL" id="AIC28548.1"/>
    </source>
</evidence>
<dbReference type="RefSeq" id="WP_186007812.1">
    <property type="nucleotide sequence ID" value="NZ_CP006986.1"/>
</dbReference>